<accession>A0A1Y2LU60</accession>
<proteinExistence type="predicted"/>
<sequence length="94" mass="10877">MTTETNQLIEAVPFIDEDTKSTVTLSGKPLQSDAYFEIGEKVQMEISVNNGTTWQPFIIRERQHTNGNWQYKLNYTSGQPYGSRWYAERLLKDA</sequence>
<evidence type="ECO:0000313" key="2">
    <source>
        <dbReference type="Proteomes" id="UP000193240"/>
    </source>
</evidence>
<dbReference type="AlphaFoldDB" id="A0A1Y2LU60"/>
<keyword evidence="2" id="KW-1185">Reference proteome</keyword>
<dbReference type="Proteomes" id="UP000193240">
    <property type="component" value="Unassembled WGS sequence"/>
</dbReference>
<protein>
    <submittedName>
        <fullName evidence="1">Uncharacterized protein</fullName>
    </submittedName>
</protein>
<gene>
    <name evidence="1" type="ORF">B5807_07300</name>
</gene>
<organism evidence="1 2">
    <name type="scientific">Epicoccum nigrum</name>
    <name type="common">Soil fungus</name>
    <name type="synonym">Epicoccum purpurascens</name>
    <dbReference type="NCBI Taxonomy" id="105696"/>
    <lineage>
        <taxon>Eukaryota</taxon>
        <taxon>Fungi</taxon>
        <taxon>Dikarya</taxon>
        <taxon>Ascomycota</taxon>
        <taxon>Pezizomycotina</taxon>
        <taxon>Dothideomycetes</taxon>
        <taxon>Pleosporomycetidae</taxon>
        <taxon>Pleosporales</taxon>
        <taxon>Pleosporineae</taxon>
        <taxon>Didymellaceae</taxon>
        <taxon>Epicoccum</taxon>
    </lineage>
</organism>
<evidence type="ECO:0000313" key="1">
    <source>
        <dbReference type="EMBL" id="OSS47375.1"/>
    </source>
</evidence>
<dbReference type="EMBL" id="KZ107848">
    <property type="protein sequence ID" value="OSS47375.1"/>
    <property type="molecule type" value="Genomic_DNA"/>
</dbReference>
<reference evidence="1 2" key="1">
    <citation type="journal article" date="2017" name="Genome Announc.">
        <title>Genome sequence of the saprophytic ascomycete Epicoccum nigrum ICMP 19927 strain isolated from New Zealand.</title>
        <authorList>
            <person name="Fokin M."/>
            <person name="Fleetwood D."/>
            <person name="Weir B.S."/>
            <person name="Villas-Boas S.G."/>
        </authorList>
    </citation>
    <scope>NUCLEOTIDE SEQUENCE [LARGE SCALE GENOMIC DNA]</scope>
    <source>
        <strain evidence="1 2">ICMP 19927</strain>
    </source>
</reference>
<name>A0A1Y2LU60_EPING</name>
<dbReference type="InParanoid" id="A0A1Y2LU60"/>